<feature type="region of interest" description="Disordered" evidence="1">
    <location>
        <begin position="160"/>
        <end position="194"/>
    </location>
</feature>
<evidence type="ECO:0000313" key="3">
    <source>
        <dbReference type="Proteomes" id="UP000307173"/>
    </source>
</evidence>
<protein>
    <submittedName>
        <fullName evidence="2">Uncharacterized protein</fullName>
    </submittedName>
</protein>
<feature type="compositionally biased region" description="Polar residues" evidence="1">
    <location>
        <begin position="227"/>
        <end position="249"/>
    </location>
</feature>
<accession>A0A4T0WXA4</accession>
<dbReference type="Proteomes" id="UP000307173">
    <property type="component" value="Unassembled WGS sequence"/>
</dbReference>
<name>A0A4T0WXA4_9ASCO</name>
<keyword evidence="3" id="KW-1185">Reference proteome</keyword>
<feature type="region of interest" description="Disordered" evidence="1">
    <location>
        <begin position="227"/>
        <end position="258"/>
    </location>
</feature>
<sequence>MSIGSLGSVLSLNSLSDSPEQAILLTSPLLRATHIVTSAVPQQKHQYTVPSSQGNRRKLSLSPLPFRHRSFSMTLDSSISPSRVGKPRSSSSHQQPQFMANIALDMYKSQSPVISEISDIEDSPQLLATSSGSKFGNQLLQTTSNISLLSLSQQLTNNNDSQSTVMMQESESTSTLHSNSKPSNPIPSRPFMMQRKGSAPFTISNRRLSFNSPAVQVTQFVNVQTRPSIRRPSSVSHSQTQLTSNTSPSIAKFSTGRNQPIQIRQNIETEPDSPPLVPTSLANSPSQFLLSQASPPESVHSSSAFNQTVRNCHTQMKPPSTRQYQNSSGIQLQEQQQQLQQQHSKLKDLITKYSQEGNETNVPPVFPLTRENSISDSIGGRSPEFAPVSSTLPPMTPLVLSPPAEFTCRERLNADYNNNENPECNGKCLDSENTLSANQCIRSNLVTEDIFGETVDD</sequence>
<feature type="compositionally biased region" description="Polar residues" evidence="1">
    <location>
        <begin position="165"/>
        <end position="183"/>
    </location>
</feature>
<evidence type="ECO:0000256" key="1">
    <source>
        <dbReference type="SAM" id="MobiDB-lite"/>
    </source>
</evidence>
<dbReference type="EMBL" id="SELW01000624">
    <property type="protein sequence ID" value="TID17604.1"/>
    <property type="molecule type" value="Genomic_DNA"/>
</dbReference>
<comment type="caution">
    <text evidence="2">The sequence shown here is derived from an EMBL/GenBank/DDBJ whole genome shotgun (WGS) entry which is preliminary data.</text>
</comment>
<organism evidence="2 3">
    <name type="scientific">Pichia inconspicua</name>
    <dbReference type="NCBI Taxonomy" id="52247"/>
    <lineage>
        <taxon>Eukaryota</taxon>
        <taxon>Fungi</taxon>
        <taxon>Dikarya</taxon>
        <taxon>Ascomycota</taxon>
        <taxon>Saccharomycotina</taxon>
        <taxon>Pichiomycetes</taxon>
        <taxon>Pichiales</taxon>
        <taxon>Pichiaceae</taxon>
        <taxon>Pichia</taxon>
    </lineage>
</organism>
<proteinExistence type="predicted"/>
<dbReference type="OrthoDB" id="4013061at2759"/>
<evidence type="ECO:0000313" key="2">
    <source>
        <dbReference type="EMBL" id="TID17604.1"/>
    </source>
</evidence>
<dbReference type="AlphaFoldDB" id="A0A4T0WXA4"/>
<reference evidence="2 3" key="1">
    <citation type="journal article" date="2019" name="Front. Genet.">
        <title>Whole-Genome Sequencing of the Opportunistic Yeast Pathogen Candida inconspicua Uncovers Its Hybrid Origin.</title>
        <authorList>
            <person name="Mixao V."/>
            <person name="Hansen A.P."/>
            <person name="Saus E."/>
            <person name="Boekhout T."/>
            <person name="Lass-Florl C."/>
            <person name="Gabaldon T."/>
        </authorList>
    </citation>
    <scope>NUCLEOTIDE SEQUENCE [LARGE SCALE GENOMIC DNA]</scope>
    <source>
        <strain evidence="2 3">CBS 180</strain>
    </source>
</reference>
<gene>
    <name evidence="2" type="ORF">CANINC_003970</name>
</gene>
<feature type="region of interest" description="Disordered" evidence="1">
    <location>
        <begin position="75"/>
        <end position="94"/>
    </location>
</feature>